<dbReference type="GO" id="GO:0003677">
    <property type="term" value="F:DNA binding"/>
    <property type="evidence" value="ECO:0007669"/>
    <property type="project" value="UniProtKB-KW"/>
</dbReference>
<dbReference type="PROSITE" id="PS00552">
    <property type="entry name" value="HTH_MERR_1"/>
    <property type="match status" value="1"/>
</dbReference>
<reference evidence="3" key="2">
    <citation type="submission" date="2021-04" db="EMBL/GenBank/DDBJ databases">
        <authorList>
            <person name="Gilroy R."/>
        </authorList>
    </citation>
    <scope>NUCLEOTIDE SEQUENCE</scope>
    <source>
        <strain evidence="3">ChiGjej4B4-7305</strain>
    </source>
</reference>
<dbReference type="SUPFAM" id="SSF46955">
    <property type="entry name" value="Putative DNA-binding domain"/>
    <property type="match status" value="1"/>
</dbReference>
<gene>
    <name evidence="3" type="ORF">H9815_02835</name>
</gene>
<comment type="caution">
    <text evidence="3">The sequence shown here is derived from an EMBL/GenBank/DDBJ whole genome shotgun (WGS) entry which is preliminary data.</text>
</comment>
<keyword evidence="1" id="KW-0238">DNA-binding</keyword>
<dbReference type="Pfam" id="PF13411">
    <property type="entry name" value="MerR_1"/>
    <property type="match status" value="1"/>
</dbReference>
<evidence type="ECO:0000259" key="2">
    <source>
        <dbReference type="PROSITE" id="PS50937"/>
    </source>
</evidence>
<proteinExistence type="predicted"/>
<dbReference type="AlphaFoldDB" id="A0A9D2J3T4"/>
<dbReference type="PANTHER" id="PTHR30204:SF93">
    <property type="entry name" value="HTH MERR-TYPE DOMAIN-CONTAINING PROTEIN"/>
    <property type="match status" value="1"/>
</dbReference>
<dbReference type="GO" id="GO:0003700">
    <property type="term" value="F:DNA-binding transcription factor activity"/>
    <property type="evidence" value="ECO:0007669"/>
    <property type="project" value="InterPro"/>
</dbReference>
<dbReference type="Gene3D" id="1.10.1660.10">
    <property type="match status" value="1"/>
</dbReference>
<reference evidence="3" key="1">
    <citation type="journal article" date="2021" name="PeerJ">
        <title>Extensive microbial diversity within the chicken gut microbiome revealed by metagenomics and culture.</title>
        <authorList>
            <person name="Gilroy R."/>
            <person name="Ravi A."/>
            <person name="Getino M."/>
            <person name="Pursley I."/>
            <person name="Horton D.L."/>
            <person name="Alikhan N.F."/>
            <person name="Baker D."/>
            <person name="Gharbi K."/>
            <person name="Hall N."/>
            <person name="Watson M."/>
            <person name="Adriaenssens E.M."/>
            <person name="Foster-Nyarko E."/>
            <person name="Jarju S."/>
            <person name="Secka A."/>
            <person name="Antonio M."/>
            <person name="Oren A."/>
            <person name="Chaudhuri R.R."/>
            <person name="La Ragione R."/>
            <person name="Hildebrand F."/>
            <person name="Pallen M.J."/>
        </authorList>
    </citation>
    <scope>NUCLEOTIDE SEQUENCE</scope>
    <source>
        <strain evidence="3">ChiGjej4B4-7305</strain>
    </source>
</reference>
<evidence type="ECO:0000313" key="3">
    <source>
        <dbReference type="EMBL" id="HIZ34689.1"/>
    </source>
</evidence>
<dbReference type="SMART" id="SM00422">
    <property type="entry name" value="HTH_MERR"/>
    <property type="match status" value="1"/>
</dbReference>
<dbReference type="PROSITE" id="PS50937">
    <property type="entry name" value="HTH_MERR_2"/>
    <property type="match status" value="1"/>
</dbReference>
<dbReference type="InterPro" id="IPR000551">
    <property type="entry name" value="MerR-type_HTH_dom"/>
</dbReference>
<dbReference type="PRINTS" id="PR00040">
    <property type="entry name" value="HTHMERR"/>
</dbReference>
<name>A0A9D2J3T4_9MICO</name>
<dbReference type="PANTHER" id="PTHR30204">
    <property type="entry name" value="REDOX-CYCLING DRUG-SENSING TRANSCRIPTIONAL ACTIVATOR SOXR"/>
    <property type="match status" value="1"/>
</dbReference>
<sequence length="123" mass="13346">MQIGELAEHVGVSSRSLRHYEQQGLLSPARGSNGYRVYAEIDLVRAGNIKELLDTGLTTADVRQYLDEGCLDRPLSGAVRCAAELPTLQQRLANLDELIGRLQHTRGKLAAHTSALENGVLPG</sequence>
<dbReference type="EMBL" id="DXBY01000050">
    <property type="protein sequence ID" value="HIZ34689.1"/>
    <property type="molecule type" value="Genomic_DNA"/>
</dbReference>
<accession>A0A9D2J3T4</accession>
<evidence type="ECO:0000313" key="4">
    <source>
        <dbReference type="Proteomes" id="UP000824037"/>
    </source>
</evidence>
<dbReference type="InterPro" id="IPR047057">
    <property type="entry name" value="MerR_fam"/>
</dbReference>
<organism evidence="3 4">
    <name type="scientific">Candidatus Ruania gallistercoris</name>
    <dbReference type="NCBI Taxonomy" id="2838746"/>
    <lineage>
        <taxon>Bacteria</taxon>
        <taxon>Bacillati</taxon>
        <taxon>Actinomycetota</taxon>
        <taxon>Actinomycetes</taxon>
        <taxon>Micrococcales</taxon>
        <taxon>Ruaniaceae</taxon>
        <taxon>Ruania</taxon>
    </lineage>
</organism>
<protein>
    <submittedName>
        <fullName evidence="3">MerR family transcriptional regulator</fullName>
    </submittedName>
</protein>
<feature type="domain" description="HTH merR-type" evidence="2">
    <location>
        <begin position="1"/>
        <end position="68"/>
    </location>
</feature>
<evidence type="ECO:0000256" key="1">
    <source>
        <dbReference type="ARBA" id="ARBA00023125"/>
    </source>
</evidence>
<dbReference type="Proteomes" id="UP000824037">
    <property type="component" value="Unassembled WGS sequence"/>
</dbReference>
<dbReference type="InterPro" id="IPR009061">
    <property type="entry name" value="DNA-bd_dom_put_sf"/>
</dbReference>